<keyword evidence="4" id="KW-1185">Reference proteome</keyword>
<name>A0AAV4TZG5_CAEEX</name>
<feature type="transmembrane region" description="Helical" evidence="2">
    <location>
        <begin position="68"/>
        <end position="90"/>
    </location>
</feature>
<organism evidence="3 4">
    <name type="scientific">Caerostris extrusa</name>
    <name type="common">Bark spider</name>
    <name type="synonym">Caerostris bankana</name>
    <dbReference type="NCBI Taxonomy" id="172846"/>
    <lineage>
        <taxon>Eukaryota</taxon>
        <taxon>Metazoa</taxon>
        <taxon>Ecdysozoa</taxon>
        <taxon>Arthropoda</taxon>
        <taxon>Chelicerata</taxon>
        <taxon>Arachnida</taxon>
        <taxon>Araneae</taxon>
        <taxon>Araneomorphae</taxon>
        <taxon>Entelegynae</taxon>
        <taxon>Araneoidea</taxon>
        <taxon>Araneidae</taxon>
        <taxon>Caerostris</taxon>
    </lineage>
</organism>
<keyword evidence="2" id="KW-1133">Transmembrane helix</keyword>
<evidence type="ECO:0000256" key="2">
    <source>
        <dbReference type="SAM" id="Phobius"/>
    </source>
</evidence>
<dbReference type="GO" id="GO:0005524">
    <property type="term" value="F:ATP binding"/>
    <property type="evidence" value="ECO:0007669"/>
    <property type="project" value="UniProtKB-KW"/>
</dbReference>
<dbReference type="EMBL" id="BPLR01012020">
    <property type="protein sequence ID" value="GIY50747.1"/>
    <property type="molecule type" value="Genomic_DNA"/>
</dbReference>
<sequence length="347" mass="40140">MTGINIPQYLLDSYLQFNEKRYGGWTIGKKNRPQETRQDYGIRTWSHPLRLSVEQLGRETLLQRLGEVGIAFVFLIGLSLVPCTFAVYVVGKRIGTEATPDGDWGPGPLALLDGGLPVGPHHRLGHQRHIGGHSQRFRLTCFLPKRELQSSLHSHFPLRVGHNSTNLFVQSFLPRRKLGLHGHLHEPSVRWARHYDVTRQPQDDQCVQRCCIYFDKFADVFLGVPSIQPGRRSDRPERESNKNRNIRTIRSRCVHFPFQLELPRSQFRRPLHARGRLFSSHSPLEVIPLRHWCQSGLKENKRSNPKSKVRGHRPIRKNIQRFPQNSSSDNFKKTAKRHPIDLCHTDN</sequence>
<proteinExistence type="predicted"/>
<gene>
    <name evidence="3" type="primary">ABCA1_2</name>
    <name evidence="3" type="ORF">CEXT_456211</name>
</gene>
<evidence type="ECO:0000313" key="4">
    <source>
        <dbReference type="Proteomes" id="UP001054945"/>
    </source>
</evidence>
<evidence type="ECO:0000256" key="1">
    <source>
        <dbReference type="SAM" id="MobiDB-lite"/>
    </source>
</evidence>
<reference evidence="3 4" key="1">
    <citation type="submission" date="2021-06" db="EMBL/GenBank/DDBJ databases">
        <title>Caerostris extrusa draft genome.</title>
        <authorList>
            <person name="Kono N."/>
            <person name="Arakawa K."/>
        </authorList>
    </citation>
    <scope>NUCLEOTIDE SEQUENCE [LARGE SCALE GENOMIC DNA]</scope>
</reference>
<feature type="region of interest" description="Disordered" evidence="1">
    <location>
        <begin position="297"/>
        <end position="347"/>
    </location>
</feature>
<accession>A0AAV4TZG5</accession>
<evidence type="ECO:0000313" key="3">
    <source>
        <dbReference type="EMBL" id="GIY50747.1"/>
    </source>
</evidence>
<dbReference type="AlphaFoldDB" id="A0AAV4TZG5"/>
<dbReference type="Proteomes" id="UP001054945">
    <property type="component" value="Unassembled WGS sequence"/>
</dbReference>
<keyword evidence="3" id="KW-0547">Nucleotide-binding</keyword>
<protein>
    <submittedName>
        <fullName evidence="3">ATP-binding cassette sub-family A member 1</fullName>
    </submittedName>
</protein>
<keyword evidence="2" id="KW-0812">Transmembrane</keyword>
<feature type="compositionally biased region" description="Basic residues" evidence="1">
    <location>
        <begin position="303"/>
        <end position="319"/>
    </location>
</feature>
<comment type="caution">
    <text evidence="3">The sequence shown here is derived from an EMBL/GenBank/DDBJ whole genome shotgun (WGS) entry which is preliminary data.</text>
</comment>
<keyword evidence="2" id="KW-0472">Membrane</keyword>
<keyword evidence="3" id="KW-0067">ATP-binding</keyword>
<feature type="compositionally biased region" description="Basic and acidic residues" evidence="1">
    <location>
        <begin position="338"/>
        <end position="347"/>
    </location>
</feature>